<dbReference type="ExpressionAtlas" id="A5BXR7">
    <property type="expression patterns" value="baseline and differential"/>
</dbReference>
<reference evidence="1" key="1">
    <citation type="journal article" date="2007" name="PLoS ONE">
        <title>The first genome sequence of an elite grapevine cultivar (Pinot noir Vitis vinifera L.): coping with a highly heterozygous genome.</title>
        <authorList>
            <person name="Velasco R."/>
            <person name="Zharkikh A."/>
            <person name="Troggio M."/>
            <person name="Cartwright D.A."/>
            <person name="Cestaro A."/>
            <person name="Pruss D."/>
            <person name="Pindo M."/>
            <person name="FitzGerald L.M."/>
            <person name="Vezzulli S."/>
            <person name="Reid J."/>
            <person name="Malacarne G."/>
            <person name="Iliev D."/>
            <person name="Coppola G."/>
            <person name="Wardell B."/>
            <person name="Micheletti D."/>
            <person name="Macalma T."/>
            <person name="Facci M."/>
            <person name="Mitchell J.T."/>
            <person name="Perazzolli M."/>
            <person name="Eldredge G."/>
            <person name="Gatto P."/>
            <person name="Oyzerski R."/>
            <person name="Moretto M."/>
            <person name="Gutin N."/>
            <person name="Stefanini M."/>
            <person name="Chen Y."/>
            <person name="Segala C."/>
            <person name="Davenport C."/>
            <person name="Dematte L."/>
            <person name="Mraz A."/>
            <person name="Battilana J."/>
            <person name="Stormo K."/>
            <person name="Costa F."/>
            <person name="Tao Q."/>
            <person name="Si-Ammour A."/>
            <person name="Harkins T."/>
            <person name="Lackey A."/>
            <person name="Perbost C."/>
            <person name="Taillon B."/>
            <person name="Stella A."/>
            <person name="Solovyev V."/>
            <person name="Fawcett J.A."/>
            <person name="Sterck L."/>
            <person name="Vandepoele K."/>
            <person name="Grando S.M."/>
            <person name="Toppo S."/>
            <person name="Moser C."/>
            <person name="Lanchbury J."/>
            <person name="Bogden R."/>
            <person name="Skolnick M."/>
            <person name="Sgaramella V."/>
            <person name="Bhatnagar S.K."/>
            <person name="Fontana P."/>
            <person name="Gutin A."/>
            <person name="Van de Peer Y."/>
            <person name="Salamini F."/>
            <person name="Viola R."/>
        </authorList>
    </citation>
    <scope>NUCLEOTIDE SEQUENCE</scope>
</reference>
<proteinExistence type="predicted"/>
<evidence type="ECO:0000313" key="1">
    <source>
        <dbReference type="EMBL" id="CAN63974.1"/>
    </source>
</evidence>
<dbReference type="InterPro" id="IPR036412">
    <property type="entry name" value="HAD-like_sf"/>
</dbReference>
<gene>
    <name evidence="1" type="ORF">VITISV_035435</name>
</gene>
<accession>A5BXR7</accession>
<dbReference type="InterPro" id="IPR023214">
    <property type="entry name" value="HAD_sf"/>
</dbReference>
<dbReference type="PANTHER" id="PTHR24092">
    <property type="entry name" value="PROBABLE PHOSPHOLIPID-TRANSPORTING ATPASE"/>
    <property type="match status" value="1"/>
</dbReference>
<dbReference type="Gene3D" id="3.40.50.1000">
    <property type="entry name" value="HAD superfamily/HAD-like"/>
    <property type="match status" value="1"/>
</dbReference>
<protein>
    <submittedName>
        <fullName evidence="1">Uncharacterized protein</fullName>
    </submittedName>
</protein>
<organism evidence="1">
    <name type="scientific">Vitis vinifera</name>
    <name type="common">Grape</name>
    <dbReference type="NCBI Taxonomy" id="29760"/>
    <lineage>
        <taxon>Eukaryota</taxon>
        <taxon>Viridiplantae</taxon>
        <taxon>Streptophyta</taxon>
        <taxon>Embryophyta</taxon>
        <taxon>Tracheophyta</taxon>
        <taxon>Spermatophyta</taxon>
        <taxon>Magnoliopsida</taxon>
        <taxon>eudicotyledons</taxon>
        <taxon>Gunneridae</taxon>
        <taxon>Pentapetalae</taxon>
        <taxon>rosids</taxon>
        <taxon>Vitales</taxon>
        <taxon>Vitaceae</taxon>
        <taxon>Viteae</taxon>
        <taxon>Vitis</taxon>
    </lineage>
</organism>
<dbReference type="SUPFAM" id="SSF56784">
    <property type="entry name" value="HAD-like"/>
    <property type="match status" value="1"/>
</dbReference>
<dbReference type="PANTHER" id="PTHR24092:SF70">
    <property type="entry name" value="PHOSPHOLIPID-TRANSPORTING ATPASE"/>
    <property type="match status" value="1"/>
</dbReference>
<dbReference type="EMBL" id="AM475015">
    <property type="protein sequence ID" value="CAN63974.1"/>
    <property type="molecule type" value="Genomic_DNA"/>
</dbReference>
<dbReference type="AlphaFoldDB" id="A5BXR7"/>
<sequence>MEKYAIEIEKVEEECAELVNFIGSETESKAKDRFLSAFIEYMQSIGLAREEDIISSAQLGQFKRDGTKEVRFQGALEEKKDKVLHILSIAVSSWYDEVKHRVLGIFFYNLAERSSTESDEEEYNQFDEEFPQDKNLASTDCEEIIEEVAERIEKDLILLAAITVEDKLRNGVLECINKLAQAERKLWVLTGDKTTICQLLSAVLGLKLHILNCHQYTETSHFLGGFYPIRERSRLISEFRFMERKDEDSWQWSEFPRFGWNEARDVTSGKSSICP</sequence>
<name>A5BXR7_VITVI</name>